<keyword evidence="6" id="KW-0808">Transferase</keyword>
<dbReference type="Gene3D" id="2.60.120.10">
    <property type="entry name" value="Jelly Rolls"/>
    <property type="match status" value="2"/>
</dbReference>
<dbReference type="RefSeq" id="WP_150449787.1">
    <property type="nucleotide sequence ID" value="NZ_VYSA01000003.1"/>
</dbReference>
<dbReference type="InterPro" id="IPR051804">
    <property type="entry name" value="Carb_Metab_Reg_Kinase/Isom"/>
</dbReference>
<feature type="domain" description="Mannose-6-phosphate isomerase cupin" evidence="5">
    <location>
        <begin position="258"/>
        <end position="325"/>
    </location>
</feature>
<name>A0A5J5IYB9_9MICO</name>
<reference evidence="7" key="1">
    <citation type="submission" date="2019-09" db="EMBL/GenBank/DDBJ databases">
        <title>Mumia zhuanghuii sp. nov. isolated from the intestinal contents of plateau pika (Ochotona curzoniae) in the Qinghai-Tibet plateau of China.</title>
        <authorList>
            <person name="Tian Z."/>
        </authorList>
    </citation>
    <scope>NUCLEOTIDE SEQUENCE [LARGE SCALE GENOMIC DNA]</scope>
    <source>
        <strain evidence="7">JCM 30598</strain>
    </source>
</reference>
<accession>A0A5J5IYB9</accession>
<keyword evidence="6" id="KW-0418">Kinase</keyword>
<proteinExistence type="predicted"/>
<evidence type="ECO:0000256" key="1">
    <source>
        <dbReference type="ARBA" id="ARBA00022723"/>
    </source>
</evidence>
<evidence type="ECO:0000313" key="7">
    <source>
        <dbReference type="Proteomes" id="UP000325827"/>
    </source>
</evidence>
<dbReference type="Proteomes" id="UP000325827">
    <property type="component" value="Unassembled WGS sequence"/>
</dbReference>
<keyword evidence="2" id="KW-0862">Zinc</keyword>
<dbReference type="GO" id="GO:0016301">
    <property type="term" value="F:kinase activity"/>
    <property type="evidence" value="ECO:0007669"/>
    <property type="project" value="UniProtKB-KW"/>
</dbReference>
<dbReference type="PANTHER" id="PTHR42742">
    <property type="entry name" value="TRANSCRIPTIONAL REPRESSOR MPRA"/>
    <property type="match status" value="1"/>
</dbReference>
<organism evidence="6 7">
    <name type="scientific">Microbacterium rhizomatis</name>
    <dbReference type="NCBI Taxonomy" id="1631477"/>
    <lineage>
        <taxon>Bacteria</taxon>
        <taxon>Bacillati</taxon>
        <taxon>Actinomycetota</taxon>
        <taxon>Actinomycetes</taxon>
        <taxon>Micrococcales</taxon>
        <taxon>Microbacteriaceae</taxon>
        <taxon>Microbacterium</taxon>
    </lineage>
</organism>
<dbReference type="CDD" id="cd07010">
    <property type="entry name" value="cupin_PMI_type_I_N_bac"/>
    <property type="match status" value="1"/>
</dbReference>
<dbReference type="InterPro" id="IPR011051">
    <property type="entry name" value="RmlC_Cupin_sf"/>
</dbReference>
<comment type="caution">
    <text evidence="6">The sequence shown here is derived from an EMBL/GenBank/DDBJ whole genome shotgun (WGS) entry which is preliminary data.</text>
</comment>
<dbReference type="GO" id="GO:0046872">
    <property type="term" value="F:metal ion binding"/>
    <property type="evidence" value="ECO:0007669"/>
    <property type="project" value="UniProtKB-KW"/>
</dbReference>
<dbReference type="InterPro" id="IPR014710">
    <property type="entry name" value="RmlC-like_jellyroll"/>
</dbReference>
<evidence type="ECO:0000256" key="3">
    <source>
        <dbReference type="ARBA" id="ARBA00029741"/>
    </source>
</evidence>
<evidence type="ECO:0000313" key="6">
    <source>
        <dbReference type="EMBL" id="KAA9106445.1"/>
    </source>
</evidence>
<evidence type="ECO:0000259" key="5">
    <source>
        <dbReference type="Pfam" id="PF21621"/>
    </source>
</evidence>
<dbReference type="OrthoDB" id="9808275at2"/>
<gene>
    <name evidence="6" type="ORF">F6B43_14965</name>
</gene>
<keyword evidence="7" id="KW-1185">Reference proteome</keyword>
<evidence type="ECO:0000256" key="4">
    <source>
        <dbReference type="ARBA" id="ARBA00030762"/>
    </source>
</evidence>
<evidence type="ECO:0000256" key="2">
    <source>
        <dbReference type="ARBA" id="ARBA00022833"/>
    </source>
</evidence>
<dbReference type="Pfam" id="PF21621">
    <property type="entry name" value="MPI_cupin_dom"/>
    <property type="match status" value="1"/>
</dbReference>
<dbReference type="SUPFAM" id="SSF51182">
    <property type="entry name" value="RmlC-like cupins"/>
    <property type="match status" value="1"/>
</dbReference>
<dbReference type="AlphaFoldDB" id="A0A5J5IYB9"/>
<sequence>MNLYVLASNRPAARFYRGGARIADFRGEAPYGPDEPEDWVGSVTTVAGEQSVGRTVLPGGSSLAEAIASDPRAWLGDEHVTAFGADPMLLVKLLDAGQRLPVHAHPGRAWALEHLGAAHGKTEAWYILTPGTVHLGLTESIPRDEIERIVRVQDTTTLLSAMHRIDVRPGDTVHVPAGVLHAIGAGILLVELQEPEDLSILLEWRGFAIDGSAAGHLGVGFDTALGAVETRAMSIDEVEHLIHRQEDSSRLLPDEAAPYFRLERTAVDGPAQLARGYAIIVVLEGEVTLTALDEMPEKLRSGSTVLVPYGAGEVRVEGAGALLVCRPPLPGSSGRSASRTTVAGRR</sequence>
<dbReference type="PANTHER" id="PTHR42742:SF3">
    <property type="entry name" value="FRUCTOKINASE"/>
    <property type="match status" value="1"/>
</dbReference>
<dbReference type="EMBL" id="VYSA01000003">
    <property type="protein sequence ID" value="KAA9106445.1"/>
    <property type="molecule type" value="Genomic_DNA"/>
</dbReference>
<protein>
    <recommendedName>
        <fullName evidence="3">Phosphohexomutase</fullName>
    </recommendedName>
    <alternativeName>
        <fullName evidence="4">Phosphomannose isomerase</fullName>
    </alternativeName>
</protein>
<keyword evidence="1" id="KW-0479">Metal-binding</keyword>
<dbReference type="InterPro" id="IPR049071">
    <property type="entry name" value="MPI_cupin_dom"/>
</dbReference>